<keyword evidence="1" id="KW-0732">Signal</keyword>
<dbReference type="AlphaFoldDB" id="A0A6J4III5"/>
<sequence>MLSRRALLAALPVSALLAGAPALTGAVRAAPSWAPAATAAIHPGVMTDTNGGQCTSNFVFTDPAGAVYIGQAAHCSGTGAATETDGCTTDSLPLGTQVQVAGASRPGRLVYNSWIAMQAAGEKNRNACAHNDFALVLLDPADARKVNPTVPSFGGPTRLGTGTVAGSQVFSYGNSSLRLGIPLLSPKTGVSLGDEAGGWTRSVYTLTPGIPGDSGSAFLNERGEAVGVLSTLAILPLPGSNGVSDLAKAVAYARSHGGPQVTLATGTEPFRGTAGLLDLRL</sequence>
<reference evidence="2" key="1">
    <citation type="submission" date="2020-02" db="EMBL/GenBank/DDBJ databases">
        <authorList>
            <person name="Meier V. D."/>
        </authorList>
    </citation>
    <scope>NUCLEOTIDE SEQUENCE</scope>
    <source>
        <strain evidence="2">AVDCRST_MAG76</strain>
    </source>
</reference>
<dbReference type="SUPFAM" id="SSF50494">
    <property type="entry name" value="Trypsin-like serine proteases"/>
    <property type="match status" value="1"/>
</dbReference>
<dbReference type="InterPro" id="IPR009003">
    <property type="entry name" value="Peptidase_S1_PA"/>
</dbReference>
<dbReference type="InterPro" id="IPR006311">
    <property type="entry name" value="TAT_signal"/>
</dbReference>
<feature type="chain" id="PRO_5039408227" description="Serine protease" evidence="1">
    <location>
        <begin position="30"/>
        <end position="281"/>
    </location>
</feature>
<dbReference type="EMBL" id="CADCSZ010000144">
    <property type="protein sequence ID" value="CAA9251613.1"/>
    <property type="molecule type" value="Genomic_DNA"/>
</dbReference>
<protein>
    <recommendedName>
        <fullName evidence="3">Serine protease</fullName>
    </recommendedName>
</protein>
<dbReference type="InterPro" id="IPR043504">
    <property type="entry name" value="Peptidase_S1_PA_chymotrypsin"/>
</dbReference>
<evidence type="ECO:0000256" key="1">
    <source>
        <dbReference type="SAM" id="SignalP"/>
    </source>
</evidence>
<accession>A0A6J4III5</accession>
<organism evidence="2">
    <name type="scientific">uncultured Acidimicrobiales bacterium</name>
    <dbReference type="NCBI Taxonomy" id="310071"/>
    <lineage>
        <taxon>Bacteria</taxon>
        <taxon>Bacillati</taxon>
        <taxon>Actinomycetota</taxon>
        <taxon>Acidimicrobiia</taxon>
        <taxon>Acidimicrobiales</taxon>
        <taxon>environmental samples</taxon>
    </lineage>
</organism>
<evidence type="ECO:0008006" key="3">
    <source>
        <dbReference type="Google" id="ProtNLM"/>
    </source>
</evidence>
<dbReference type="PROSITE" id="PS51318">
    <property type="entry name" value="TAT"/>
    <property type="match status" value="1"/>
</dbReference>
<feature type="signal peptide" evidence="1">
    <location>
        <begin position="1"/>
        <end position="29"/>
    </location>
</feature>
<proteinExistence type="predicted"/>
<dbReference type="Gene3D" id="2.40.10.10">
    <property type="entry name" value="Trypsin-like serine proteases"/>
    <property type="match status" value="1"/>
</dbReference>
<gene>
    <name evidence="2" type="ORF">AVDCRST_MAG76-2309</name>
</gene>
<evidence type="ECO:0000313" key="2">
    <source>
        <dbReference type="EMBL" id="CAA9251613.1"/>
    </source>
</evidence>
<name>A0A6J4III5_9ACTN</name>